<dbReference type="Proteomes" id="UP001159363">
    <property type="component" value="Chromosome 12"/>
</dbReference>
<gene>
    <name evidence="12" type="ORF">PR048_028582</name>
</gene>
<dbReference type="InterPro" id="IPR036397">
    <property type="entry name" value="RNaseH_sf"/>
</dbReference>
<comment type="caution">
    <text evidence="12">The sequence shown here is derived from an EMBL/GenBank/DDBJ whole genome shotgun (WGS) entry which is preliminary data.</text>
</comment>
<evidence type="ECO:0000256" key="2">
    <source>
        <dbReference type="ARBA" id="ARBA00022723"/>
    </source>
</evidence>
<accession>A0ABQ9GAZ6</accession>
<evidence type="ECO:0000256" key="3">
    <source>
        <dbReference type="ARBA" id="ARBA00022759"/>
    </source>
</evidence>
<dbReference type="InterPro" id="IPR012337">
    <property type="entry name" value="RNaseH-like_sf"/>
</dbReference>
<evidence type="ECO:0000256" key="4">
    <source>
        <dbReference type="ARBA" id="ARBA00022801"/>
    </source>
</evidence>
<dbReference type="SUPFAM" id="SSF53098">
    <property type="entry name" value="Ribonuclease H-like"/>
    <property type="match status" value="1"/>
</dbReference>
<keyword evidence="2" id="KW-0479">Metal-binding</keyword>
<evidence type="ECO:0000313" key="12">
    <source>
        <dbReference type="EMBL" id="KAJ8869590.1"/>
    </source>
</evidence>
<evidence type="ECO:0000256" key="5">
    <source>
        <dbReference type="ARBA" id="ARBA00022842"/>
    </source>
</evidence>
<evidence type="ECO:0000256" key="8">
    <source>
        <dbReference type="ARBA" id="ARBA00022932"/>
    </source>
</evidence>
<proteinExistence type="predicted"/>
<name>A0ABQ9GAZ6_9NEOP</name>
<dbReference type="Gene3D" id="3.30.420.10">
    <property type="entry name" value="Ribonuclease H-like superfamily/Ribonuclease H"/>
    <property type="match status" value="1"/>
</dbReference>
<keyword evidence="13" id="KW-1185">Reference proteome</keyword>
<dbReference type="EMBL" id="JARBHB010000013">
    <property type="protein sequence ID" value="KAJ8869590.1"/>
    <property type="molecule type" value="Genomic_DNA"/>
</dbReference>
<keyword evidence="8" id="KW-0808">Transferase</keyword>
<evidence type="ECO:0000256" key="7">
    <source>
        <dbReference type="ARBA" id="ARBA00022918"/>
    </source>
</evidence>
<feature type="region of interest" description="Disordered" evidence="10">
    <location>
        <begin position="1"/>
        <end position="21"/>
    </location>
</feature>
<keyword evidence="1" id="KW-0540">Nuclease</keyword>
<keyword evidence="7" id="KW-0695">RNA-directed DNA polymerase</keyword>
<feature type="domain" description="Integrase catalytic" evidence="11">
    <location>
        <begin position="9"/>
        <end position="131"/>
    </location>
</feature>
<evidence type="ECO:0000256" key="9">
    <source>
        <dbReference type="ARBA" id="ARBA00023172"/>
    </source>
</evidence>
<keyword evidence="5" id="KW-0460">Magnesium</keyword>
<dbReference type="PROSITE" id="PS50994">
    <property type="entry name" value="INTEGRASE"/>
    <property type="match status" value="1"/>
</dbReference>
<feature type="compositionally biased region" description="Basic and acidic residues" evidence="10">
    <location>
        <begin position="12"/>
        <end position="21"/>
    </location>
</feature>
<evidence type="ECO:0000259" key="11">
    <source>
        <dbReference type="PROSITE" id="PS50994"/>
    </source>
</evidence>
<keyword evidence="8" id="KW-0548">Nucleotidyltransferase</keyword>
<organism evidence="12 13">
    <name type="scientific">Dryococelus australis</name>
    <dbReference type="NCBI Taxonomy" id="614101"/>
    <lineage>
        <taxon>Eukaryota</taxon>
        <taxon>Metazoa</taxon>
        <taxon>Ecdysozoa</taxon>
        <taxon>Arthropoda</taxon>
        <taxon>Hexapoda</taxon>
        <taxon>Insecta</taxon>
        <taxon>Pterygota</taxon>
        <taxon>Neoptera</taxon>
        <taxon>Polyneoptera</taxon>
        <taxon>Phasmatodea</taxon>
        <taxon>Verophasmatodea</taxon>
        <taxon>Anareolatae</taxon>
        <taxon>Phasmatidae</taxon>
        <taxon>Eurycanthinae</taxon>
        <taxon>Dryococelus</taxon>
    </lineage>
</organism>
<dbReference type="PANTHER" id="PTHR42648:SF11">
    <property type="entry name" value="TRANSPOSON TY4-P GAG-POL POLYPROTEIN"/>
    <property type="match status" value="1"/>
</dbReference>
<dbReference type="InterPro" id="IPR039537">
    <property type="entry name" value="Retrotran_Ty1/copia-like"/>
</dbReference>
<evidence type="ECO:0000256" key="1">
    <source>
        <dbReference type="ARBA" id="ARBA00022722"/>
    </source>
</evidence>
<dbReference type="InterPro" id="IPR001584">
    <property type="entry name" value="Integrase_cat-core"/>
</dbReference>
<sequence>MESSVKVALNEKPTDSNLDDRKERRKWMRPIDCLEKWFQYFVVFKGDFSKFRTIFFIRNKNEVFGKLKEFLTKADILGHKVMMCIQCDNGGELNNESLHSFLNIEIRYTMPHTPQQNGCAERENCTIVETA</sequence>
<keyword evidence="9" id="KW-0233">DNA recombination</keyword>
<keyword evidence="8" id="KW-0239">DNA-directed DNA polymerase</keyword>
<reference evidence="12 13" key="1">
    <citation type="submission" date="2023-02" db="EMBL/GenBank/DDBJ databases">
        <title>LHISI_Scaffold_Assembly.</title>
        <authorList>
            <person name="Stuart O.P."/>
            <person name="Cleave R."/>
            <person name="Magrath M.J.L."/>
            <person name="Mikheyev A.S."/>
        </authorList>
    </citation>
    <scope>NUCLEOTIDE SEQUENCE [LARGE SCALE GENOMIC DNA]</scope>
    <source>
        <strain evidence="12">Daus_M_001</strain>
        <tissue evidence="12">Leg muscle</tissue>
    </source>
</reference>
<evidence type="ECO:0000256" key="10">
    <source>
        <dbReference type="SAM" id="MobiDB-lite"/>
    </source>
</evidence>
<protein>
    <recommendedName>
        <fullName evidence="11">Integrase catalytic domain-containing protein</fullName>
    </recommendedName>
</protein>
<keyword evidence="4" id="KW-0378">Hydrolase</keyword>
<evidence type="ECO:0000256" key="6">
    <source>
        <dbReference type="ARBA" id="ARBA00022908"/>
    </source>
</evidence>
<keyword evidence="3" id="KW-0255">Endonuclease</keyword>
<dbReference type="PANTHER" id="PTHR42648">
    <property type="entry name" value="TRANSPOSASE, PUTATIVE-RELATED"/>
    <property type="match status" value="1"/>
</dbReference>
<evidence type="ECO:0000313" key="13">
    <source>
        <dbReference type="Proteomes" id="UP001159363"/>
    </source>
</evidence>
<keyword evidence="6" id="KW-0229">DNA integration</keyword>